<protein>
    <submittedName>
        <fullName evidence="2">Uncharacterized protein</fullName>
    </submittedName>
</protein>
<sequence>MPVESDHAAVDFDVGVTLHDLAIVMPWHRARALIPNAGHGLAHHAGFFRSRQNLTAMAGQVAYSNHATHRRPQSRG</sequence>
<accession>A0A0S4VGT1</accession>
<gene>
    <name evidence="4" type="ORF">RD1301_v1_1230008</name>
    <name evidence="1" type="ORF">RUN1744_v1_170100</name>
    <name evidence="2" type="ORF">TD1301_v1_350007</name>
    <name evidence="3" type="ORF">TF3108_v1_520007</name>
</gene>
<organism evidence="2">
    <name type="scientific">Ralstonia solanacearum</name>
    <name type="common">Pseudomonas solanacearum</name>
    <dbReference type="NCBI Taxonomy" id="305"/>
    <lineage>
        <taxon>Bacteria</taxon>
        <taxon>Pseudomonadati</taxon>
        <taxon>Pseudomonadota</taxon>
        <taxon>Betaproteobacteria</taxon>
        <taxon>Burkholderiales</taxon>
        <taxon>Burkholderiaceae</taxon>
        <taxon>Ralstonia</taxon>
        <taxon>Ralstonia solanacearum species complex</taxon>
    </lineage>
</organism>
<evidence type="ECO:0000313" key="2">
    <source>
        <dbReference type="EMBL" id="CUV33288.1"/>
    </source>
</evidence>
<dbReference type="EMBL" id="LN899826">
    <property type="protein sequence ID" value="CUV40568.1"/>
    <property type="molecule type" value="Genomic_DNA"/>
</dbReference>
<reference evidence="2" key="1">
    <citation type="submission" date="2015-10" db="EMBL/GenBank/DDBJ databases">
        <authorList>
            <person name="Gilbert D.G."/>
        </authorList>
    </citation>
    <scope>NUCLEOTIDE SEQUENCE</scope>
    <source>
        <strain evidence="2">Phyl III-seqv23</strain>
    </source>
</reference>
<dbReference type="EMBL" id="LN899825">
    <property type="protein sequence ID" value="CUV33288.1"/>
    <property type="molecule type" value="Genomic_DNA"/>
</dbReference>
<evidence type="ECO:0000313" key="4">
    <source>
        <dbReference type="EMBL" id="CUV60964.1"/>
    </source>
</evidence>
<proteinExistence type="predicted"/>
<dbReference type="EMBL" id="LN899823">
    <property type="protein sequence ID" value="CUV22479.1"/>
    <property type="molecule type" value="Genomic_DNA"/>
</dbReference>
<evidence type="ECO:0000313" key="3">
    <source>
        <dbReference type="EMBL" id="CUV40568.1"/>
    </source>
</evidence>
<dbReference type="EMBL" id="LN899822">
    <property type="protein sequence ID" value="CUV60964.1"/>
    <property type="molecule type" value="Genomic_DNA"/>
</dbReference>
<dbReference type="AlphaFoldDB" id="A0A0S4VGT1"/>
<name>A0A0S4VGT1_RALSL</name>
<evidence type="ECO:0000313" key="1">
    <source>
        <dbReference type="EMBL" id="CUV22479.1"/>
    </source>
</evidence>